<name>A0A9W6UDX9_9STRA</name>
<comment type="caution">
    <text evidence="2">The sequence shown here is derived from an EMBL/GenBank/DDBJ whole genome shotgun (WGS) entry which is preliminary data.</text>
</comment>
<feature type="compositionally biased region" description="Basic and acidic residues" evidence="1">
    <location>
        <begin position="77"/>
        <end position="117"/>
    </location>
</feature>
<dbReference type="Proteomes" id="UP001165083">
    <property type="component" value="Unassembled WGS sequence"/>
</dbReference>
<evidence type="ECO:0000256" key="1">
    <source>
        <dbReference type="SAM" id="MobiDB-lite"/>
    </source>
</evidence>
<organism evidence="2 3">
    <name type="scientific">Phytophthora lilii</name>
    <dbReference type="NCBI Taxonomy" id="2077276"/>
    <lineage>
        <taxon>Eukaryota</taxon>
        <taxon>Sar</taxon>
        <taxon>Stramenopiles</taxon>
        <taxon>Oomycota</taxon>
        <taxon>Peronosporomycetes</taxon>
        <taxon>Peronosporales</taxon>
        <taxon>Peronosporaceae</taxon>
        <taxon>Phytophthora</taxon>
    </lineage>
</organism>
<dbReference type="AlphaFoldDB" id="A0A9W6UDX9"/>
<gene>
    <name evidence="2" type="ORF">Plil01_001362800</name>
</gene>
<evidence type="ECO:0000313" key="3">
    <source>
        <dbReference type="Proteomes" id="UP001165083"/>
    </source>
</evidence>
<sequence length="153" mass="17120">MAVNLARHPNNQQRVRRHSNRGEGHNWNQHVVELPRTSETSMTVRDGDLDAAEVLGENEDLGAVEDEALVDQQGHLHPRECQHAEVRHVPLRGEENRQDPLEGVDDRDQRGQTERAEAQTARAHQQRVLGGEDIVAVGQHRRGPNANLGVVLV</sequence>
<accession>A0A9W6UDX9</accession>
<protein>
    <submittedName>
        <fullName evidence="2">Unnamed protein product</fullName>
    </submittedName>
</protein>
<proteinExistence type="predicted"/>
<feature type="region of interest" description="Disordered" evidence="1">
    <location>
        <begin position="72"/>
        <end position="124"/>
    </location>
</feature>
<evidence type="ECO:0000313" key="2">
    <source>
        <dbReference type="EMBL" id="GMF31861.1"/>
    </source>
</evidence>
<dbReference type="EMBL" id="BSXW01000938">
    <property type="protein sequence ID" value="GMF31861.1"/>
    <property type="molecule type" value="Genomic_DNA"/>
</dbReference>
<reference evidence="2" key="1">
    <citation type="submission" date="2023-04" db="EMBL/GenBank/DDBJ databases">
        <title>Phytophthora lilii NBRC 32176.</title>
        <authorList>
            <person name="Ichikawa N."/>
            <person name="Sato H."/>
            <person name="Tonouchi N."/>
        </authorList>
    </citation>
    <scope>NUCLEOTIDE SEQUENCE</scope>
    <source>
        <strain evidence="2">NBRC 32176</strain>
    </source>
</reference>
<feature type="region of interest" description="Disordered" evidence="1">
    <location>
        <begin position="1"/>
        <end position="25"/>
    </location>
</feature>
<keyword evidence="3" id="KW-1185">Reference proteome</keyword>